<name>A0ABD5YEV5_9EURY</name>
<proteinExistence type="predicted"/>
<dbReference type="RefSeq" id="WP_274326327.1">
    <property type="nucleotide sequence ID" value="NZ_CP118159.1"/>
</dbReference>
<organism evidence="1 2">
    <name type="scientific">Halosimplex aquaticum</name>
    <dbReference type="NCBI Taxonomy" id="3026162"/>
    <lineage>
        <taxon>Archaea</taxon>
        <taxon>Methanobacteriati</taxon>
        <taxon>Methanobacteriota</taxon>
        <taxon>Stenosarchaea group</taxon>
        <taxon>Halobacteria</taxon>
        <taxon>Halobacteriales</taxon>
        <taxon>Haloarculaceae</taxon>
        <taxon>Halosimplex</taxon>
    </lineage>
</organism>
<accession>A0ABD5YEV5</accession>
<protein>
    <submittedName>
        <fullName evidence="1">Uncharacterized protein</fullName>
    </submittedName>
</protein>
<dbReference type="Proteomes" id="UP001596432">
    <property type="component" value="Unassembled WGS sequence"/>
</dbReference>
<evidence type="ECO:0000313" key="1">
    <source>
        <dbReference type="EMBL" id="MFC7142869.1"/>
    </source>
</evidence>
<dbReference type="GeneID" id="78823228"/>
<dbReference type="EMBL" id="JBHTAS010000002">
    <property type="protein sequence ID" value="MFC7142869.1"/>
    <property type="molecule type" value="Genomic_DNA"/>
</dbReference>
<evidence type="ECO:0000313" key="2">
    <source>
        <dbReference type="Proteomes" id="UP001596432"/>
    </source>
</evidence>
<gene>
    <name evidence="1" type="ORF">ACFQMA_23950</name>
</gene>
<sequence length="505" mass="57898">MGQFLSSFQISVPDLPAKIYEISAELPDNPYSELAHFENILSDRTWGEAHRIRGGDGKWYIAVFGHEHEPKEVDADGITLSLEYKTTLDPENPRHRGAIGQALRDGFGSYLTSVLDCWEYNERGNFYEADPIRTVRGDEAVYEMFRGIRTSIDYRSGFGFMLSLDPTRKFVDERTLADRLDAHGESEVINQFGDGRRYFFFDRPEPQPVRLHSVSDAVVTDETMNIDGEPTSVLSFVDNNYGSEWAGKIDPNEPVVKYKYSRGNRTYDAAPSLLRLIPNQEEVTTQASTLEADERWEEVQEWIRPVHYIRLGDHEADVADTPIRDGVDTFGFPALSFGDDTVLEVGTSDLTSSGDITRDIWEYRTLDYLEEFGPKRKPMDEPWVAVLHTDSTRQTAFDAFDDIRSYVKRFADLDLKEQPGGVSFESRSEYDQWKEEFAQKVTGAFAYLTGDSQTEYYDVINAVNGKPVQHIRHENYQQERNRDESYSLRNTATDLHRNSVFDRSC</sequence>
<keyword evidence="2" id="KW-1185">Reference proteome</keyword>
<dbReference type="AlphaFoldDB" id="A0ABD5YEV5"/>
<comment type="caution">
    <text evidence="1">The sequence shown here is derived from an EMBL/GenBank/DDBJ whole genome shotgun (WGS) entry which is preliminary data.</text>
</comment>
<reference evidence="1 2" key="1">
    <citation type="journal article" date="2019" name="Int. J. Syst. Evol. Microbiol.">
        <title>The Global Catalogue of Microorganisms (GCM) 10K type strain sequencing project: providing services to taxonomists for standard genome sequencing and annotation.</title>
        <authorList>
            <consortium name="The Broad Institute Genomics Platform"/>
            <consortium name="The Broad Institute Genome Sequencing Center for Infectious Disease"/>
            <person name="Wu L."/>
            <person name="Ma J."/>
        </authorList>
    </citation>
    <scope>NUCLEOTIDE SEQUENCE [LARGE SCALE GENOMIC DNA]</scope>
    <source>
        <strain evidence="1 2">XZYJT29</strain>
    </source>
</reference>